<dbReference type="CDD" id="cd04486">
    <property type="entry name" value="YhcR_OBF_like"/>
    <property type="match status" value="1"/>
</dbReference>
<dbReference type="InterPro" id="IPR032812">
    <property type="entry name" value="SbsA_Ig"/>
</dbReference>
<keyword evidence="1" id="KW-0732">Signal</keyword>
<reference evidence="5" key="1">
    <citation type="submission" date="2017-06" db="EMBL/GenBank/DDBJ databases">
        <authorList>
            <person name="Varghese N."/>
            <person name="Submissions S."/>
        </authorList>
    </citation>
    <scope>NUCLEOTIDE SEQUENCE [LARGE SCALE GENOMIC DNA]</scope>
    <source>
        <strain evidence="5">DSM 137</strain>
    </source>
</reference>
<dbReference type="OrthoDB" id="9803927at2"/>
<dbReference type="PANTHER" id="PTHR42834">
    <property type="entry name" value="ENDONUCLEASE/EXONUCLEASE/PHOSPHATASE FAMILY PROTEIN (AFU_ORTHOLOGUE AFUA_3G09210)"/>
    <property type="match status" value="1"/>
</dbReference>
<dbReference type="Gene3D" id="2.60.40.2030">
    <property type="match status" value="1"/>
</dbReference>
<dbReference type="RefSeq" id="WP_088518766.1">
    <property type="nucleotide sequence ID" value="NZ_FYDG01000001.1"/>
</dbReference>
<dbReference type="Proteomes" id="UP000198418">
    <property type="component" value="Unassembled WGS sequence"/>
</dbReference>
<dbReference type="Gene3D" id="3.60.10.10">
    <property type="entry name" value="Endonuclease/exonuclease/phosphatase"/>
    <property type="match status" value="1"/>
</dbReference>
<dbReference type="InterPro" id="IPR005135">
    <property type="entry name" value="Endo/exonuclease/phosphatase"/>
</dbReference>
<evidence type="ECO:0000259" key="3">
    <source>
        <dbReference type="Pfam" id="PF19580"/>
    </source>
</evidence>
<dbReference type="SUPFAM" id="SSF56219">
    <property type="entry name" value="DNase I-like"/>
    <property type="match status" value="1"/>
</dbReference>
<feature type="domain" description="Endonuclease/exonuclease/phosphatase" evidence="3">
    <location>
        <begin position="992"/>
        <end position="1161"/>
    </location>
</feature>
<gene>
    <name evidence="4" type="ORF">SAMN06265338_101273</name>
</gene>
<dbReference type="Pfam" id="PF13205">
    <property type="entry name" value="Big_5"/>
    <property type="match status" value="1"/>
</dbReference>
<evidence type="ECO:0000256" key="1">
    <source>
        <dbReference type="ARBA" id="ARBA00022729"/>
    </source>
</evidence>
<dbReference type="EMBL" id="FYDG01000001">
    <property type="protein sequence ID" value="SNB52524.1"/>
    <property type="molecule type" value="Genomic_DNA"/>
</dbReference>
<dbReference type="PANTHER" id="PTHR42834:SF1">
    <property type="entry name" value="ENDONUCLEASE_EXONUCLEASE_PHOSPHATASE FAMILY PROTEIN (AFU_ORTHOLOGUE AFUA_3G09210)"/>
    <property type="match status" value="1"/>
</dbReference>
<dbReference type="InterPro" id="IPR038081">
    <property type="entry name" value="CalX-like_sf"/>
</dbReference>
<dbReference type="Pfam" id="PF19580">
    <property type="entry name" value="Exo_endo_phos_3"/>
    <property type="match status" value="1"/>
</dbReference>
<name>A0A212PZY2_RHOAC</name>
<dbReference type="GO" id="GO:0003824">
    <property type="term" value="F:catalytic activity"/>
    <property type="evidence" value="ECO:0007669"/>
    <property type="project" value="InterPro"/>
</dbReference>
<proteinExistence type="predicted"/>
<dbReference type="SUPFAM" id="SSF141072">
    <property type="entry name" value="CalX-like"/>
    <property type="match status" value="1"/>
</dbReference>
<evidence type="ECO:0000313" key="5">
    <source>
        <dbReference type="Proteomes" id="UP000198418"/>
    </source>
</evidence>
<dbReference type="InterPro" id="IPR036691">
    <property type="entry name" value="Endo/exonu/phosph_ase_sf"/>
</dbReference>
<evidence type="ECO:0000259" key="2">
    <source>
        <dbReference type="Pfam" id="PF13205"/>
    </source>
</evidence>
<feature type="domain" description="SbsA Ig-like" evidence="2">
    <location>
        <begin position="341"/>
        <end position="452"/>
    </location>
</feature>
<protein>
    <submittedName>
        <fullName evidence="4">Predicted extracellular nuclease</fullName>
    </submittedName>
</protein>
<evidence type="ECO:0000313" key="4">
    <source>
        <dbReference type="EMBL" id="SNB52524.1"/>
    </source>
</evidence>
<dbReference type="Gene3D" id="2.60.40.1220">
    <property type="match status" value="1"/>
</dbReference>
<dbReference type="InterPro" id="IPR014755">
    <property type="entry name" value="Cu-Rt/internalin_Ig-like"/>
</dbReference>
<organism evidence="4 5">
    <name type="scientific">Rhodoblastus acidophilus</name>
    <name type="common">Rhodopseudomonas acidophila</name>
    <dbReference type="NCBI Taxonomy" id="1074"/>
    <lineage>
        <taxon>Bacteria</taxon>
        <taxon>Pseudomonadati</taxon>
        <taxon>Pseudomonadota</taxon>
        <taxon>Alphaproteobacteria</taxon>
        <taxon>Hyphomicrobiales</taxon>
        <taxon>Rhodoblastaceae</taxon>
        <taxon>Rhodoblastus</taxon>
    </lineage>
</organism>
<keyword evidence="5" id="KW-1185">Reference proteome</keyword>
<accession>A0A212PZY2</accession>
<sequence>MSAFTAGNIVVYRVGTGTGALSSAATAVFLDEYSPTGAWVQSIALPTADSGANQMLTASGSATSEGELNLSADGRFLVLTGYDAAPGTTGVASTSTSTVARVVGLVGANGDVNTSTALTDAASGNNIRSADSSNGVDIWVAGASGGLRYATLGATSSIQVSSTVLNLREVEIFNGQLYATDASGSLTRVGAVGTGEPTTSGQTIVALPGLPTSTGSPYEIFMADLSGSVPGMDTLYVADDGAGVLKYSLVNGSWVANGKAGASSDAYRGLTGEVNADGSVSLFATGAGGSGSTGGGKLDLLTDASGYNGAFAATAKTLATAAANEAFRGVAFAPAAAAPVDATPPTLVSAAPADDAAGVPASGDLVLTFSEAVKAGSGAIAIYRDSDNSLVQSIDVHSSAVAISGQQVTVDPPSALAGGTAYHVEIAAGAFADLAGNAYAGIADATSYNFTTAASETQTLSFATTSISQAEGDSGVTNFTFTVQRDGGTTGDASFTVKFAQGTTDAADYAGGALPSTTISGTIAAGQTSATLTIPVAGDIAPEANESFTLTLAGPPSNDVAGIAIALGASNQTAAGTLVDDDSYTHIYAIQGSGATSPLAGQTVTTRGVVTAVDTNGGESSRGFYIQDAAGDGDSRTSDAIFVYVPSGTLPTVGHMVEVTGKVSEYVSSSAYLDSPTLTEMSASKLSDLGVGPTIAPVQIGGAGGLLPPTSDMAAGAAFWESLESMEVTLKAPTAVSATDSTYCETYVAVAGPDGTTPYATGMNAHGGLTVTGGAPDFGHTDVTGGDFNPEAVQIDVDTGMFAGFAKPVVDAGAQFSDVTGIMSYAYGVEQVLATQAYSVTKASAIQKETTALTGDAGHMTLASYNLENLAPGDAARIAAHASEIFNNLGAPDVVALQEIQDNDGTTVSAVTSASATLQDLVDDLNSQAAAAGSSAHYAFIDNPFLNNNAPGTANGGAPGGNIRNAYIYRTDRVALVEGSLRTIGADGSALTAADPTQVSDPNNPFCSARPSLVATFSFNGQTVTVIDNHFSSKGGGGVLEGTDPTPLDAYEDKRAAQAQAVNTYVDSLLAANANAKIVVAGDLNEFQFEEPLKVLEGTATVSGYAYDSSPAITGTYTPGGVQVLNDLIATLPAHEQYDYNFDGDAEDLDHILVSNALANAAQFDVVHINSEFSNQTSDHDPLVTALALGGFTVPSGQTLTSAQTLGDGQNGQVQANGAFAVSATGKTNVSGVTFTGGASTLTNAGAMTAIAASGNARVVDSAATLAAGSRIAIVNTGSIVANTNDAIRINADLNGALTIDNSGTIVSGAVDASGVISGTKSGQAIDLGALTSGAATTTITNRAGGLIGAADADALRPGANAAIDNAGKILGQSGAGDSGDDGVDFQDAGYGAVTNEATGLIEGARHGVTGKLAITVHNSGTISGQLGSGVNMDTTAGTTVVVNSGTIAGHAAGSTDGDAIDVDYLLSLDNSGLIQATGTSSAGLSEAVTIGGGTIVNEAGGQIVSAQRAITVDDSNDGDAYAATTIANAGLIEGDNGEAIAIVDTFADTLINSGTIIGSVALGGGDDRIILNGGGISGTIDGGAGTDTIDLNAATGTLGALVSVEILNVAGADWTLNGDGVAAVNLSDGAHVLRLGAATLADGHFDGAIDNFGADDTLDLEGVGRAATATLVAGNVLKISGGAGDVAVTLDPNADYSEAKFSLADDGAGGALVTFFHEPTVTVAEFQARRTELDQSGHPFDIADTAANVASALDALAGDAHIASIALTDAGTPALNVTLKQAADDAAALARIATPHTLTIVDVKTHVASLTAAQIAALAAAGVSRISVTDQAVGLSLAQKAALGSSGVALMQPYSGGATQIVTFNGDGSAHEIQCFGIAGQMWDATDAIYSGGKPVSESWTKDDGLWQTKTWDPTTGQVTDLQTFTPGTILGHAYTSVDTQYVNGVRTTVDYAVTDGHTARETFTGDGGWRILVDNAPAQAKTMSADPANVGGYDILTYDATGQFDHDVIFNAAGKPLSETWANGQTETWSYDAGGAVTEAVIAGIPGQKYDATDTHYANGKAVAESWTKDGDPWQIKTWDPTTGQVTDLQTFTPGTILGHAYASVDNQYVNGVRTTADYATTDGHAAHETFASDGGWAIFVDNVLAQAKSANASGWEIQNFGLKTSGYDETDVFYGADGKPLTAVWLSHGAAVKIEDWNADGSVAEVATATAHGTSHLDLYAFDMSTVMEWTPNSAGAGGALTLTQGNERLTVAVGGGAADYTITPGAGGVGVTLVSATSEFLHR</sequence>